<dbReference type="PANTHER" id="PTHR46791:SF5">
    <property type="entry name" value="CLR5 DOMAIN-CONTAINING PROTEIN-RELATED"/>
    <property type="match status" value="1"/>
</dbReference>
<gene>
    <name evidence="2" type="ORF">CPEL01642_LOCUS7481</name>
</gene>
<reference evidence="2" key="1">
    <citation type="submission" date="2021-01" db="EMBL/GenBank/DDBJ databases">
        <authorList>
            <person name="Corre E."/>
            <person name="Pelletier E."/>
            <person name="Niang G."/>
            <person name="Scheremetjew M."/>
            <person name="Finn R."/>
            <person name="Kale V."/>
            <person name="Holt S."/>
            <person name="Cochrane G."/>
            <person name="Meng A."/>
            <person name="Brown T."/>
            <person name="Cohen L."/>
        </authorList>
    </citation>
    <scope>NUCLEOTIDE SEQUENCE</scope>
    <source>
        <strain evidence="2">PLY182g</strain>
    </source>
</reference>
<proteinExistence type="predicted"/>
<dbReference type="Pfam" id="PF24764">
    <property type="entry name" value="rva_4"/>
    <property type="match status" value="1"/>
</dbReference>
<sequence>MQQLGGQAVGKERVKASLFRVDPAASAARNGCVRKRMRRRVYHTDYYGQALHIDLNCKLFFGGRDSLCKLYTFGAIDGDSHFLLGLQPMLVKNAHVTYKAFLDALCVDNFMAHDTYVFDHGTEFVIVKDALRSQLGENVVKSTRSVHNQRIERAWGEFGMQVRDTIAAAVYSMLDDNVAKLDNDDDQLAMLYTIFMTTRAGCAWFTLVYNGHNVRGPGGGVPSTRRLLRSRPSTRAPQLMFDQSRSHGEGEEMTFQEEGFQVVEHRLLTMRAAGWDVPTGEEAWSSAQTQPLAPRMRLLYAHVADCMDH</sequence>
<feature type="domain" description="Integrase core" evidence="1">
    <location>
        <begin position="41"/>
        <end position="216"/>
    </location>
</feature>
<name>A0A7S0L790_9EUKA</name>
<accession>A0A7S0L790</accession>
<dbReference type="AlphaFoldDB" id="A0A7S0L790"/>
<dbReference type="InterPro" id="IPR058913">
    <property type="entry name" value="Integrase_dom_put"/>
</dbReference>
<dbReference type="PANTHER" id="PTHR46791">
    <property type="entry name" value="EXPRESSED PROTEIN"/>
    <property type="match status" value="1"/>
</dbReference>
<evidence type="ECO:0000259" key="1">
    <source>
        <dbReference type="Pfam" id="PF24764"/>
    </source>
</evidence>
<organism evidence="2">
    <name type="scientific">Coccolithus braarudii</name>
    <dbReference type="NCBI Taxonomy" id="221442"/>
    <lineage>
        <taxon>Eukaryota</taxon>
        <taxon>Haptista</taxon>
        <taxon>Haptophyta</taxon>
        <taxon>Prymnesiophyceae</taxon>
        <taxon>Coccolithales</taxon>
        <taxon>Coccolithaceae</taxon>
        <taxon>Coccolithus</taxon>
    </lineage>
</organism>
<evidence type="ECO:0000313" key="2">
    <source>
        <dbReference type="EMBL" id="CAD8604146.1"/>
    </source>
</evidence>
<protein>
    <recommendedName>
        <fullName evidence="1">Integrase core domain-containing protein</fullName>
    </recommendedName>
</protein>
<dbReference type="EMBL" id="HBEY01015482">
    <property type="protein sequence ID" value="CAD8604146.1"/>
    <property type="molecule type" value="Transcribed_RNA"/>
</dbReference>